<dbReference type="InterPro" id="IPR009057">
    <property type="entry name" value="Homeodomain-like_sf"/>
</dbReference>
<dbReference type="InterPro" id="IPR018060">
    <property type="entry name" value="HTH_AraC"/>
</dbReference>
<evidence type="ECO:0000259" key="5">
    <source>
        <dbReference type="PROSITE" id="PS01124"/>
    </source>
</evidence>
<dbReference type="Gene3D" id="1.10.10.60">
    <property type="entry name" value="Homeodomain-like"/>
    <property type="match status" value="1"/>
</dbReference>
<keyword evidence="4" id="KW-0812">Transmembrane</keyword>
<gene>
    <name evidence="6" type="ORF">WL1483_1021</name>
</gene>
<feature type="domain" description="HTH araC/xylS-type" evidence="5">
    <location>
        <begin position="232"/>
        <end position="337"/>
    </location>
</feature>
<keyword evidence="2" id="KW-0238">DNA-binding</keyword>
<feature type="transmembrane region" description="Helical" evidence="4">
    <location>
        <begin position="32"/>
        <end position="50"/>
    </location>
</feature>
<dbReference type="EMBL" id="CP013067">
    <property type="protein sequence ID" value="ALP40440.1"/>
    <property type="molecule type" value="Genomic_DNA"/>
</dbReference>
<dbReference type="GO" id="GO:0043565">
    <property type="term" value="F:sequence-specific DNA binding"/>
    <property type="evidence" value="ECO:0007669"/>
    <property type="project" value="InterPro"/>
</dbReference>
<evidence type="ECO:0000256" key="1">
    <source>
        <dbReference type="ARBA" id="ARBA00023015"/>
    </source>
</evidence>
<protein>
    <submittedName>
        <fullName evidence="6">AraC family transcriptional regulator</fullName>
    </submittedName>
</protein>
<keyword evidence="4" id="KW-1133">Transmembrane helix</keyword>
<dbReference type="Pfam" id="PF12833">
    <property type="entry name" value="HTH_18"/>
    <property type="match status" value="1"/>
</dbReference>
<dbReference type="PATRIC" id="fig|652.5.peg.300"/>
<dbReference type="PANTHER" id="PTHR43280:SF29">
    <property type="entry name" value="ARAC-FAMILY TRANSCRIPTIONAL REGULATOR"/>
    <property type="match status" value="1"/>
</dbReference>
<dbReference type="SUPFAM" id="SSF46689">
    <property type="entry name" value="Homeodomain-like"/>
    <property type="match status" value="1"/>
</dbReference>
<evidence type="ECO:0000256" key="3">
    <source>
        <dbReference type="ARBA" id="ARBA00023163"/>
    </source>
</evidence>
<organism evidence="6 7">
    <name type="scientific">Aeromonas schubertii</name>
    <dbReference type="NCBI Taxonomy" id="652"/>
    <lineage>
        <taxon>Bacteria</taxon>
        <taxon>Pseudomonadati</taxon>
        <taxon>Pseudomonadota</taxon>
        <taxon>Gammaproteobacteria</taxon>
        <taxon>Aeromonadales</taxon>
        <taxon>Aeromonadaceae</taxon>
        <taxon>Aeromonas</taxon>
    </lineage>
</organism>
<dbReference type="KEGG" id="asr:WL1483_1021"/>
<dbReference type="GO" id="GO:0003700">
    <property type="term" value="F:DNA-binding transcription factor activity"/>
    <property type="evidence" value="ECO:0007669"/>
    <property type="project" value="InterPro"/>
</dbReference>
<dbReference type="AlphaFoldDB" id="A0A0S2SFG6"/>
<feature type="transmembrane region" description="Helical" evidence="4">
    <location>
        <begin position="180"/>
        <end position="204"/>
    </location>
</feature>
<proteinExistence type="predicted"/>
<name>A0A0S2SFG6_9GAMM</name>
<feature type="transmembrane region" description="Helical" evidence="4">
    <location>
        <begin position="6"/>
        <end position="25"/>
    </location>
</feature>
<dbReference type="PROSITE" id="PS01124">
    <property type="entry name" value="HTH_ARAC_FAMILY_2"/>
    <property type="match status" value="1"/>
</dbReference>
<reference evidence="6 7" key="2">
    <citation type="journal article" date="2016" name="Genome Announc.">
        <title>Complete Genome Sequence of the Highly Virulent Aeromonas schubertii Strain WL1483, Isolated from Diseased Snakehead Fish (Channa argus) in China.</title>
        <authorList>
            <person name="Liu L."/>
            <person name="Li N."/>
            <person name="Zhang D."/>
            <person name="Fu X."/>
            <person name="Shi C."/>
            <person name="Lin Q."/>
            <person name="Hao G."/>
        </authorList>
    </citation>
    <scope>NUCLEOTIDE SEQUENCE [LARGE SCALE GENOMIC DNA]</scope>
    <source>
        <strain evidence="6 7">WL1483</strain>
    </source>
</reference>
<reference evidence="7" key="1">
    <citation type="submission" date="2015-10" db="EMBL/GenBank/DDBJ databases">
        <title>Complete Genome Sequence of Aeromonas schubertii strain WL1483.</title>
        <authorList>
            <person name="Liu L."/>
        </authorList>
    </citation>
    <scope>NUCLEOTIDE SEQUENCE [LARGE SCALE GENOMIC DNA]</scope>
    <source>
        <strain evidence="7">WL1483</strain>
    </source>
</reference>
<keyword evidence="3" id="KW-0804">Transcription</keyword>
<keyword evidence="1" id="KW-0805">Transcription regulation</keyword>
<evidence type="ECO:0000313" key="7">
    <source>
        <dbReference type="Proteomes" id="UP000058114"/>
    </source>
</evidence>
<dbReference type="Proteomes" id="UP000058114">
    <property type="component" value="Chromosome"/>
</dbReference>
<sequence length="344" mass="37773">MLAIPIPFIVSSLLGLLAALLLVRLGEKAKMAALFLLLCAATMGLVGLRWTFHLALLGQLQPLFASLIPVAAWYLFTRADGEPTRFPWRHACGPALVLVSLLTAPRWGLPLDGILTGIYLCYGIALVRCSARGPLLLHISFHQWEGVRRAEHVAGWMLLFSAAIDGAISLDFALNQGRLSLYIVTLGHLILLPVLAVAVVMVGVSLPELEEPPLPTNEGGDRESALTPKRAGEIVMKLDALMKEQACYLDPELTLSRLSRKLGIPAKQISMAVNQVHRQSIPRVINDYRIAHAKQALLTTDESITRIFMQAGFQTKSNFNREFQRITGMTPSLFRKQGDRSAPS</sequence>
<feature type="transmembrane region" description="Helical" evidence="4">
    <location>
        <begin position="56"/>
        <end position="76"/>
    </location>
</feature>
<dbReference type="RefSeq" id="WP_060583605.1">
    <property type="nucleotide sequence ID" value="NZ_CP013067.1"/>
</dbReference>
<evidence type="ECO:0000256" key="2">
    <source>
        <dbReference type="ARBA" id="ARBA00023125"/>
    </source>
</evidence>
<evidence type="ECO:0000256" key="4">
    <source>
        <dbReference type="SAM" id="Phobius"/>
    </source>
</evidence>
<keyword evidence="4" id="KW-0472">Membrane</keyword>
<evidence type="ECO:0000313" key="6">
    <source>
        <dbReference type="EMBL" id="ALP40440.1"/>
    </source>
</evidence>
<accession>A0A0S2SFG6</accession>
<dbReference type="SMART" id="SM00342">
    <property type="entry name" value="HTH_ARAC"/>
    <property type="match status" value="1"/>
</dbReference>
<dbReference type="PANTHER" id="PTHR43280">
    <property type="entry name" value="ARAC-FAMILY TRANSCRIPTIONAL REGULATOR"/>
    <property type="match status" value="1"/>
</dbReference>